<dbReference type="SMART" id="SM00283">
    <property type="entry name" value="MA"/>
    <property type="match status" value="1"/>
</dbReference>
<dbReference type="GO" id="GO:0007165">
    <property type="term" value="P:signal transduction"/>
    <property type="evidence" value="ECO:0007669"/>
    <property type="project" value="UniProtKB-KW"/>
</dbReference>
<feature type="domain" description="Phytochrome chromophore attachment site" evidence="6">
    <location>
        <begin position="559"/>
        <end position="695"/>
    </location>
</feature>
<protein>
    <recommendedName>
        <fullName evidence="11">Chemotaxis protein</fullName>
    </recommendedName>
</protein>
<dbReference type="PROSITE" id="PS50046">
    <property type="entry name" value="PHYTOCHROME_2"/>
    <property type="match status" value="4"/>
</dbReference>
<reference evidence="9 10" key="1">
    <citation type="submission" date="2018-03" db="EMBL/GenBank/DDBJ databases">
        <title>The ancient ancestry and fast evolution of plastids.</title>
        <authorList>
            <person name="Moore K.R."/>
            <person name="Magnabosco C."/>
            <person name="Momper L."/>
            <person name="Gold D.A."/>
            <person name="Bosak T."/>
            <person name="Fournier G.P."/>
        </authorList>
    </citation>
    <scope>NUCLEOTIDE SEQUENCE [LARGE SCALE GENOMIC DNA]</scope>
    <source>
        <strain evidence="9 10">CCALA 037</strain>
    </source>
</reference>
<feature type="transmembrane region" description="Helical" evidence="5">
    <location>
        <begin position="70"/>
        <end position="94"/>
    </location>
</feature>
<feature type="domain" description="Phytochrome chromophore attachment site" evidence="6">
    <location>
        <begin position="213"/>
        <end position="351"/>
    </location>
</feature>
<dbReference type="InterPro" id="IPR016132">
    <property type="entry name" value="Phyto_chromo_attachment"/>
</dbReference>
<dbReference type="SMART" id="SM00065">
    <property type="entry name" value="GAF"/>
    <property type="match status" value="5"/>
</dbReference>
<evidence type="ECO:0000256" key="1">
    <source>
        <dbReference type="ARBA" id="ARBA00023224"/>
    </source>
</evidence>
<dbReference type="SUPFAM" id="SSF158472">
    <property type="entry name" value="HAMP domain-like"/>
    <property type="match status" value="1"/>
</dbReference>
<dbReference type="PROSITE" id="PS50885">
    <property type="entry name" value="HAMP"/>
    <property type="match status" value="2"/>
</dbReference>
<dbReference type="Gene3D" id="1.10.287.950">
    <property type="entry name" value="Methyl-accepting chemotaxis protein"/>
    <property type="match status" value="1"/>
</dbReference>
<comment type="similarity">
    <text evidence="2">Belongs to the methyl-accepting chemotaxis (MCP) protein family.</text>
</comment>
<dbReference type="Proteomes" id="UP000238937">
    <property type="component" value="Unassembled WGS sequence"/>
</dbReference>
<organism evidence="9 10">
    <name type="scientific">Chamaesiphon polymorphus CCALA 037</name>
    <dbReference type="NCBI Taxonomy" id="2107692"/>
    <lineage>
        <taxon>Bacteria</taxon>
        <taxon>Bacillati</taxon>
        <taxon>Cyanobacteriota</taxon>
        <taxon>Cyanophyceae</taxon>
        <taxon>Gomontiellales</taxon>
        <taxon>Chamaesiphonaceae</taxon>
        <taxon>Chamaesiphon</taxon>
    </lineage>
</organism>
<keyword evidence="10" id="KW-1185">Reference proteome</keyword>
<comment type="caution">
    <text evidence="9">The sequence shown here is derived from an EMBL/GenBank/DDBJ whole genome shotgun (WGS) entry which is preliminary data.</text>
</comment>
<keyword evidence="1 3" id="KW-0807">Transducer</keyword>
<dbReference type="CDD" id="cd06225">
    <property type="entry name" value="HAMP"/>
    <property type="match status" value="2"/>
</dbReference>
<dbReference type="OrthoDB" id="419276at2"/>
<evidence type="ECO:0000256" key="3">
    <source>
        <dbReference type="PROSITE-ProRule" id="PRU00284"/>
    </source>
</evidence>
<evidence type="ECO:0008006" key="11">
    <source>
        <dbReference type="Google" id="ProtNLM"/>
    </source>
</evidence>
<dbReference type="Pfam" id="PF00015">
    <property type="entry name" value="MCPsignal"/>
    <property type="match status" value="1"/>
</dbReference>
<dbReference type="EMBL" id="PVWO01000071">
    <property type="protein sequence ID" value="PSB57555.1"/>
    <property type="molecule type" value="Genomic_DNA"/>
</dbReference>
<dbReference type="CDD" id="cd11386">
    <property type="entry name" value="MCP_signal"/>
    <property type="match status" value="1"/>
</dbReference>
<dbReference type="PANTHER" id="PTHR32089:SF114">
    <property type="entry name" value="METHYL-ACCEPTING CHEMOTAXIS PROTEIN MCPB"/>
    <property type="match status" value="1"/>
</dbReference>
<dbReference type="PROSITE" id="PS50111">
    <property type="entry name" value="CHEMOTAXIS_TRANSDUC_2"/>
    <property type="match status" value="1"/>
</dbReference>
<dbReference type="Pfam" id="PF00672">
    <property type="entry name" value="HAMP"/>
    <property type="match status" value="2"/>
</dbReference>
<evidence type="ECO:0000313" key="10">
    <source>
        <dbReference type="Proteomes" id="UP000238937"/>
    </source>
</evidence>
<dbReference type="Gene3D" id="3.30.450.40">
    <property type="match status" value="5"/>
</dbReference>
<accession>A0A2T1GIL8</accession>
<dbReference type="SMART" id="SM00304">
    <property type="entry name" value="HAMP"/>
    <property type="match status" value="2"/>
</dbReference>
<evidence type="ECO:0000259" key="8">
    <source>
        <dbReference type="PROSITE" id="PS50885"/>
    </source>
</evidence>
<dbReference type="RefSeq" id="WP_106302504.1">
    <property type="nucleotide sequence ID" value="NZ_PVWO01000071.1"/>
</dbReference>
<name>A0A2T1GIL8_9CYAN</name>
<dbReference type="InterPro" id="IPR004089">
    <property type="entry name" value="MCPsignal_dom"/>
</dbReference>
<feature type="domain" description="Methyl-accepting transducer" evidence="7">
    <location>
        <begin position="1127"/>
        <end position="1363"/>
    </location>
</feature>
<keyword evidence="5" id="KW-0812">Transmembrane</keyword>
<keyword evidence="5" id="KW-1133">Transmembrane helix</keyword>
<sequence>MNTIDRDEAQTTTNVPELPSLDERTATDDPDSLAWIDAERADLTPIHASHLTHSRSEPAQRQSRTLQQQIVLMILCSAILPVGLGGWLLVSKIVRPQSPASAQIERQEVSSERQWVEIAILLSIGFVNLGIGVWASRQLSGSIKQVTNKLTEAASGNLSVRVEPGNTNEFQELADSFNQLVANFNNTLQQQQLAAKANKLFGKIALTAQESVDRLQVYNTSVNGVRNILNADRVSIYRCHPDGSATVVAESIADGHAATLSTLVEPISFTESSEEWARYQQGKSSVIEDYSRLQLSTKQRKFVAKMQLKSTIVVPILVDRELTGLLAIHQCSHLREWQSWEVAFCNQTAQRLSLAIEQITTWNFQALELQRTNMLSQALQVNDASESTRLLEEALELVCQEFNLDRSLAIGLSTPQPSQIVAMAVAPAYVLSDETMLERYLQYEIDSEESWPDRISNIYNLNESGGLKADEIAILEQLQIRARLVTPILFEDRVLGLLVGHVCTEDRRWTKAESDKFATVADRIGLVLERRKSIAQRTAKLAQQNLLSEISLQLRQSLDRDLIIEMALANIQQTFELDRAIFLTLNDSWETTIVAESLAPDRPSILGQTIDDTCLQKTHGAGYERGRITAIDDIYQAGLTPCHIQMLERLQVRANLVLPVIVNNKLSGLIIGHMCHEPRTWEADTIEVLGQIADQISLVLNQAQLFVQRENDARRSQIISNFTLQLRQSLRRQDILTTAVELVRYALDLDRAVIFELDAEYRGKISAESVAEGKMSILNERIDDCCIKDAGYQQGKITSFPDIYQAGLTDCHIQMLESLQVRANLVVPITIDGHLFGLLIGHECQEPRAWQPEEINLFNQLATQLALALNQASLIEEREAAARQSQLISEITLKLRQSIDETEILNLALPEIRTALGLDRASILVVDSNGQGEGKVIAESVAAAEFSILGTTIAADLMFEVLGKGYAEGSFIQLDSLETTEFSPELLANLAQVHIKSIVTTPIIVNNKFFGLFSGTMCRQPRQWQQSEIDLLLQLAAQVGVALNQGQLVRQLEIANFQQAGYAASQEAARQALQKNAWDLLIQVDRISQGDLTIRAHVTEDEIGTIADSYNSTVESLRRLVGKVRNISQQVVSTTNINEISVAELSLEALQQSEDIGLALRRLQDMSGSIELVVNNALVAESAVMESAQLVQAGDAAMNSAVEGILTIRNTVAETAKKVKRLGESSQKISKVVNLISSFAAQTNLLALNASIEAARAGEEGRGFAVVAEEVRSLARQSAAATGEIENLVASIQAQTSEVVTAMEAGTEQVVIGTKLVDETRLSLDRITAIGTKIGELVESIAQAALLQSENSLQVTQSIDRVADISHKTSLRADNVQASFQELLTLAQELQKNVGQFKIE</sequence>
<evidence type="ECO:0000259" key="7">
    <source>
        <dbReference type="PROSITE" id="PS50111"/>
    </source>
</evidence>
<evidence type="ECO:0000256" key="2">
    <source>
        <dbReference type="ARBA" id="ARBA00029447"/>
    </source>
</evidence>
<keyword evidence="5" id="KW-0472">Membrane</keyword>
<feature type="domain" description="Phytochrome chromophore attachment site" evidence="6">
    <location>
        <begin position="731"/>
        <end position="864"/>
    </location>
</feature>
<gene>
    <name evidence="9" type="ORF">C7B77_07925</name>
</gene>
<dbReference type="PANTHER" id="PTHR32089">
    <property type="entry name" value="METHYL-ACCEPTING CHEMOTAXIS PROTEIN MCPB"/>
    <property type="match status" value="1"/>
</dbReference>
<feature type="domain" description="Phytochrome chromophore attachment site" evidence="6">
    <location>
        <begin position="900"/>
        <end position="1038"/>
    </location>
</feature>
<evidence type="ECO:0000256" key="4">
    <source>
        <dbReference type="SAM" id="MobiDB-lite"/>
    </source>
</evidence>
<evidence type="ECO:0000259" key="6">
    <source>
        <dbReference type="PROSITE" id="PS50046"/>
    </source>
</evidence>
<feature type="region of interest" description="Disordered" evidence="4">
    <location>
        <begin position="1"/>
        <end position="29"/>
    </location>
</feature>
<dbReference type="InterPro" id="IPR003018">
    <property type="entry name" value="GAF"/>
</dbReference>
<dbReference type="Pfam" id="PF01590">
    <property type="entry name" value="GAF"/>
    <property type="match status" value="5"/>
</dbReference>
<dbReference type="SUPFAM" id="SSF58104">
    <property type="entry name" value="Methyl-accepting chemotaxis protein (MCP) signaling domain"/>
    <property type="match status" value="1"/>
</dbReference>
<dbReference type="Gene3D" id="6.10.340.10">
    <property type="match status" value="1"/>
</dbReference>
<dbReference type="GO" id="GO:0016020">
    <property type="term" value="C:membrane"/>
    <property type="evidence" value="ECO:0007669"/>
    <property type="project" value="InterPro"/>
</dbReference>
<dbReference type="SUPFAM" id="SSF55781">
    <property type="entry name" value="GAF domain-like"/>
    <property type="match status" value="5"/>
</dbReference>
<feature type="domain" description="HAMP" evidence="8">
    <location>
        <begin position="137"/>
        <end position="189"/>
    </location>
</feature>
<evidence type="ECO:0000256" key="5">
    <source>
        <dbReference type="SAM" id="Phobius"/>
    </source>
</evidence>
<dbReference type="InterPro" id="IPR029016">
    <property type="entry name" value="GAF-like_dom_sf"/>
</dbReference>
<proteinExistence type="inferred from homology"/>
<dbReference type="InterPro" id="IPR003660">
    <property type="entry name" value="HAMP_dom"/>
</dbReference>
<evidence type="ECO:0000313" key="9">
    <source>
        <dbReference type="EMBL" id="PSB57555.1"/>
    </source>
</evidence>
<feature type="domain" description="HAMP" evidence="8">
    <location>
        <begin position="1071"/>
        <end position="1122"/>
    </location>
</feature>